<protein>
    <submittedName>
        <fullName evidence="3">AAA family ATPase</fullName>
    </submittedName>
</protein>
<name>A0ABW1WNN0_9HYPH</name>
<feature type="region of interest" description="Disordered" evidence="1">
    <location>
        <begin position="245"/>
        <end position="267"/>
    </location>
</feature>
<sequence length="534" mass="58263">MRRRTAHFGRATDVRALLLGEAPYGGSPQRDVYAALAGRYPELLTGERDQLLLACGGSREWAAVVTSVWHAVSDRLGRQNRYADDWLAIRLHTAWQEMARLLDQRRTIEQELELYDGEDDDLGALRDRVCFHSSAFGNEEAIAALQRVVWYHAKTYGPGEERLLHAGVGASMSEGQTWRVGTCLPGGPPYDVVGTWAEIGADALRGLTPKPKAATTLPSHVQAIVEARKTVVEDGPSLMVLASTEHLPGTAKNGDKPGSSSSSTPRAEWAPFAGRRWPLARVRDLAAARAELVAEFPYAEGIIDAVLRDLAGRPHVYVRPVLLVGPPGSGKTRLARRIAEVLGLGVQVYSASGSSDASFLSTSRQWATGRASIPLQLLKRLQSASGLIILDEIDKVGTGTTNGSLLDGILPLLTDDARRFFDSYVESPVDLSGVSYIATANDVAGLKRSHPALCDRFRILAIPGPRREDLPVLLRGVMQEIRSERGLDEHWLPDLDGEEAEIVEVHFQEGGSVRLVRRLVETVLASREHLAVRN</sequence>
<dbReference type="EMBL" id="JBHSTT010000016">
    <property type="protein sequence ID" value="MFC6388720.1"/>
    <property type="molecule type" value="Genomic_DNA"/>
</dbReference>
<dbReference type="RefSeq" id="WP_192283849.1">
    <property type="nucleotide sequence ID" value="NZ_JBHSTT010000016.1"/>
</dbReference>
<evidence type="ECO:0000256" key="1">
    <source>
        <dbReference type="SAM" id="MobiDB-lite"/>
    </source>
</evidence>
<keyword evidence="4" id="KW-1185">Reference proteome</keyword>
<dbReference type="Gene3D" id="3.40.50.300">
    <property type="entry name" value="P-loop containing nucleotide triphosphate hydrolases"/>
    <property type="match status" value="1"/>
</dbReference>
<evidence type="ECO:0000259" key="2">
    <source>
        <dbReference type="SMART" id="SM00382"/>
    </source>
</evidence>
<feature type="domain" description="AAA+ ATPase" evidence="2">
    <location>
        <begin position="317"/>
        <end position="463"/>
    </location>
</feature>
<proteinExistence type="predicted"/>
<organism evidence="3 4">
    <name type="scientific">Methylorubrum zatmanii</name>
    <dbReference type="NCBI Taxonomy" id="29429"/>
    <lineage>
        <taxon>Bacteria</taxon>
        <taxon>Pseudomonadati</taxon>
        <taxon>Pseudomonadota</taxon>
        <taxon>Alphaproteobacteria</taxon>
        <taxon>Hyphomicrobiales</taxon>
        <taxon>Methylobacteriaceae</taxon>
        <taxon>Methylorubrum</taxon>
    </lineage>
</organism>
<comment type="caution">
    <text evidence="3">The sequence shown here is derived from an EMBL/GenBank/DDBJ whole genome shotgun (WGS) entry which is preliminary data.</text>
</comment>
<evidence type="ECO:0000313" key="3">
    <source>
        <dbReference type="EMBL" id="MFC6388720.1"/>
    </source>
</evidence>
<reference evidence="4" key="1">
    <citation type="journal article" date="2019" name="Int. J. Syst. Evol. Microbiol.">
        <title>The Global Catalogue of Microorganisms (GCM) 10K type strain sequencing project: providing services to taxonomists for standard genome sequencing and annotation.</title>
        <authorList>
            <consortium name="The Broad Institute Genomics Platform"/>
            <consortium name="The Broad Institute Genome Sequencing Center for Infectious Disease"/>
            <person name="Wu L."/>
            <person name="Ma J."/>
        </authorList>
    </citation>
    <scope>NUCLEOTIDE SEQUENCE [LARGE SCALE GENOMIC DNA]</scope>
    <source>
        <strain evidence="4">CCUG 36916</strain>
    </source>
</reference>
<dbReference type="InterPro" id="IPR027065">
    <property type="entry name" value="Lon_Prtase"/>
</dbReference>
<dbReference type="Pfam" id="PF07728">
    <property type="entry name" value="AAA_5"/>
    <property type="match status" value="1"/>
</dbReference>
<dbReference type="InterPro" id="IPR011704">
    <property type="entry name" value="ATPase_dyneun-rel_AAA"/>
</dbReference>
<dbReference type="SUPFAM" id="SSF52540">
    <property type="entry name" value="P-loop containing nucleoside triphosphate hydrolases"/>
    <property type="match status" value="1"/>
</dbReference>
<gene>
    <name evidence="3" type="ORF">ACFQDP_05050</name>
</gene>
<dbReference type="PANTHER" id="PTHR10046">
    <property type="entry name" value="ATP DEPENDENT LON PROTEASE FAMILY MEMBER"/>
    <property type="match status" value="1"/>
</dbReference>
<accession>A0ABW1WNN0</accession>
<dbReference type="Proteomes" id="UP001596237">
    <property type="component" value="Unassembled WGS sequence"/>
</dbReference>
<dbReference type="InterPro" id="IPR027417">
    <property type="entry name" value="P-loop_NTPase"/>
</dbReference>
<evidence type="ECO:0000313" key="4">
    <source>
        <dbReference type="Proteomes" id="UP001596237"/>
    </source>
</evidence>
<dbReference type="InterPro" id="IPR003593">
    <property type="entry name" value="AAA+_ATPase"/>
</dbReference>
<dbReference type="SMART" id="SM00382">
    <property type="entry name" value="AAA"/>
    <property type="match status" value="1"/>
</dbReference>